<feature type="transmembrane region" description="Helical" evidence="1">
    <location>
        <begin position="41"/>
        <end position="59"/>
    </location>
</feature>
<proteinExistence type="predicted"/>
<accession>A0ABV7NN94</accession>
<dbReference type="SUPFAM" id="SSF51306">
    <property type="entry name" value="LexA/Signal peptidase"/>
    <property type="match status" value="1"/>
</dbReference>
<dbReference type="EMBL" id="JBHRVU010000005">
    <property type="protein sequence ID" value="MFC3443900.1"/>
    <property type="molecule type" value="Genomic_DNA"/>
</dbReference>
<keyword evidence="1" id="KW-0472">Membrane</keyword>
<keyword evidence="3" id="KW-1185">Reference proteome</keyword>
<reference evidence="3" key="1">
    <citation type="journal article" date="2019" name="Int. J. Syst. Evol. Microbiol.">
        <title>The Global Catalogue of Microorganisms (GCM) 10K type strain sequencing project: providing services to taxonomists for standard genome sequencing and annotation.</title>
        <authorList>
            <consortium name="The Broad Institute Genomics Platform"/>
            <consortium name="The Broad Institute Genome Sequencing Center for Infectious Disease"/>
            <person name="Wu L."/>
            <person name="Ma J."/>
        </authorList>
    </citation>
    <scope>NUCLEOTIDE SEQUENCE [LARGE SCALE GENOMIC DNA]</scope>
    <source>
        <strain evidence="3">CCM 7491</strain>
    </source>
</reference>
<name>A0ABV7NN94_9SPHN</name>
<evidence type="ECO:0000313" key="3">
    <source>
        <dbReference type="Proteomes" id="UP001595681"/>
    </source>
</evidence>
<organism evidence="2 3">
    <name type="scientific">Sphingobium rhizovicinum</name>
    <dbReference type="NCBI Taxonomy" id="432308"/>
    <lineage>
        <taxon>Bacteria</taxon>
        <taxon>Pseudomonadati</taxon>
        <taxon>Pseudomonadota</taxon>
        <taxon>Alphaproteobacteria</taxon>
        <taxon>Sphingomonadales</taxon>
        <taxon>Sphingomonadaceae</taxon>
        <taxon>Sphingobium</taxon>
    </lineage>
</organism>
<dbReference type="RefSeq" id="WP_380798801.1">
    <property type="nucleotide sequence ID" value="NZ_JBHRVU010000005.1"/>
</dbReference>
<keyword evidence="1" id="KW-1133">Transmembrane helix</keyword>
<sequence>MLRLAWNAGKVAWPKIRDLARNAADALQSIEPGQPFIQTRLAKAILIVSAIALFVWWALPQLIWVRSPSIDAWAVRKVGGTVERHDLVMFELRHPLAGPLPVNVTKYALCLPGDRLASYTMHSDRYPKRLEAAFFCNGSLIGVSKPYGRSGQRLDYFRWKNGPVPEGRAYIGSAYKDGFDSRYFGLVPISALTRMERVL</sequence>
<keyword evidence="1" id="KW-0812">Transmembrane</keyword>
<comment type="caution">
    <text evidence="2">The sequence shown here is derived from an EMBL/GenBank/DDBJ whole genome shotgun (WGS) entry which is preliminary data.</text>
</comment>
<evidence type="ECO:0000256" key="1">
    <source>
        <dbReference type="SAM" id="Phobius"/>
    </source>
</evidence>
<protein>
    <submittedName>
        <fullName evidence="2">S26 family signal peptidase</fullName>
    </submittedName>
</protein>
<gene>
    <name evidence="2" type="ORF">ACFOKF_22375</name>
</gene>
<dbReference type="Proteomes" id="UP001595681">
    <property type="component" value="Unassembled WGS sequence"/>
</dbReference>
<evidence type="ECO:0000313" key="2">
    <source>
        <dbReference type="EMBL" id="MFC3443900.1"/>
    </source>
</evidence>
<dbReference type="InterPro" id="IPR036286">
    <property type="entry name" value="LexA/Signal_pep-like_sf"/>
</dbReference>